<keyword evidence="8 13" id="KW-0378">Hydrolase</keyword>
<evidence type="ECO:0000256" key="10">
    <source>
        <dbReference type="ARBA" id="ARBA00023180"/>
    </source>
</evidence>
<proteinExistence type="inferred from homology"/>
<dbReference type="InterPro" id="IPR013785">
    <property type="entry name" value="Aldolase_TIM"/>
</dbReference>
<dbReference type="Proteomes" id="UP000193380">
    <property type="component" value="Unassembled WGS sequence"/>
</dbReference>
<evidence type="ECO:0000256" key="4">
    <source>
        <dbReference type="ARBA" id="ARBA00008871"/>
    </source>
</evidence>
<protein>
    <recommendedName>
        <fullName evidence="13">Hyaluronidase</fullName>
        <ecNumber evidence="13">3.2.1.35</ecNumber>
    </recommendedName>
</protein>
<evidence type="ECO:0000256" key="12">
    <source>
        <dbReference type="ARBA" id="ARBA00023295"/>
    </source>
</evidence>
<organism evidence="14 15">
    <name type="scientific">Oncorhynchus mykiss</name>
    <name type="common">Rainbow trout</name>
    <name type="synonym">Salmo gairdneri</name>
    <dbReference type="NCBI Taxonomy" id="8022"/>
    <lineage>
        <taxon>Eukaryota</taxon>
        <taxon>Metazoa</taxon>
        <taxon>Chordata</taxon>
        <taxon>Craniata</taxon>
        <taxon>Vertebrata</taxon>
        <taxon>Euteleostomi</taxon>
        <taxon>Actinopterygii</taxon>
        <taxon>Neopterygii</taxon>
        <taxon>Teleostei</taxon>
        <taxon>Protacanthopterygii</taxon>
        <taxon>Salmoniformes</taxon>
        <taxon>Salmonidae</taxon>
        <taxon>Salmoninae</taxon>
        <taxon>Oncorhynchus</taxon>
    </lineage>
</organism>
<comment type="similarity">
    <text evidence="4 13">Belongs to the glycosyl hydrolase 56 family.</text>
</comment>
<dbReference type="PANTHER" id="PTHR11769:SF23">
    <property type="entry name" value="HYALURONIDASE-1"/>
    <property type="match status" value="1"/>
</dbReference>
<keyword evidence="11" id="KW-0458">Lysosome</keyword>
<dbReference type="STRING" id="8022.A0A060XI01"/>
<evidence type="ECO:0000256" key="6">
    <source>
        <dbReference type="ARBA" id="ARBA00022536"/>
    </source>
</evidence>
<evidence type="ECO:0000256" key="8">
    <source>
        <dbReference type="ARBA" id="ARBA00022801"/>
    </source>
</evidence>
<dbReference type="PRINTS" id="PR00846">
    <property type="entry name" value="GLHYDRLASE56"/>
</dbReference>
<dbReference type="GO" id="GO:0005576">
    <property type="term" value="C:extracellular region"/>
    <property type="evidence" value="ECO:0007669"/>
    <property type="project" value="UniProtKB-SubCell"/>
</dbReference>
<dbReference type="SUPFAM" id="SSF51445">
    <property type="entry name" value="(Trans)glycosidases"/>
    <property type="match status" value="1"/>
</dbReference>
<comment type="subcellular location">
    <subcellularLocation>
        <location evidence="2">Lysosome</location>
    </subcellularLocation>
    <subcellularLocation>
        <location evidence="3">Secreted</location>
    </subcellularLocation>
</comment>
<dbReference type="GO" id="GO:0005975">
    <property type="term" value="P:carbohydrate metabolic process"/>
    <property type="evidence" value="ECO:0007669"/>
    <property type="project" value="InterPro"/>
</dbReference>
<dbReference type="PANTHER" id="PTHR11769">
    <property type="entry name" value="HYALURONIDASE"/>
    <property type="match status" value="1"/>
</dbReference>
<dbReference type="GO" id="GO:0030214">
    <property type="term" value="P:hyaluronan catabolic process"/>
    <property type="evidence" value="ECO:0007669"/>
    <property type="project" value="TreeGrafter"/>
</dbReference>
<reference evidence="14" key="2">
    <citation type="submission" date="2014-03" db="EMBL/GenBank/DDBJ databases">
        <authorList>
            <person name="Genoscope - CEA"/>
        </authorList>
    </citation>
    <scope>NUCLEOTIDE SEQUENCE</scope>
</reference>
<keyword evidence="7" id="KW-0732">Signal</keyword>
<sequence length="402" mass="45820">MVIRICTLCNKKNKVRTPGIADDLNPAHLLTVFLPLSYFEKRSWLSADHAIAYTFLYSQLTCINQLFAHETDDMGIKCIFPGALILCVNVASIVLSSEHEAGALPTLSQLPFLTVWNAPTAQCKSRYGVDLDLGVFNIVSNQNQSFMGDNITIFYNTKLGLYPRYNQGEAVNGGVPQNSSLLEHLRATSEDLRTYMPDRDFQGLAVVDWESWRPLWERNWEGMKVYWEGSRALVRSKHPDWSPAQVEVVARKEFEDAARAFMEGTLRLGEQERPKGMWGFYGFPSCYNYYKNTTYNYTGECPQIELKRNDDLFWLWNVSSALYPDIYLDLGMRGLGNGILLYTHHRVMEAMRVGAQVTPMVPPVFPYARIVYTYSLEFLSQAGTPLFSMLFCTANPYCLSVQ</sequence>
<dbReference type="Gene3D" id="3.20.20.70">
    <property type="entry name" value="Aldolase class I"/>
    <property type="match status" value="1"/>
</dbReference>
<dbReference type="GO" id="GO:0004415">
    <property type="term" value="F:hyalurononglucosaminidase activity"/>
    <property type="evidence" value="ECO:0007669"/>
    <property type="project" value="UniProtKB-UniRule"/>
</dbReference>
<evidence type="ECO:0000256" key="13">
    <source>
        <dbReference type="RuleBase" id="RU610713"/>
    </source>
</evidence>
<keyword evidence="6" id="KW-0245">EGF-like domain</keyword>
<name>A0A060XI01_ONCMY</name>
<evidence type="ECO:0000256" key="3">
    <source>
        <dbReference type="ARBA" id="ARBA00004613"/>
    </source>
</evidence>
<keyword evidence="9" id="KW-1015">Disulfide bond</keyword>
<dbReference type="InterPro" id="IPR018155">
    <property type="entry name" value="Hyaluronidase"/>
</dbReference>
<dbReference type="GO" id="GO:0031410">
    <property type="term" value="C:cytoplasmic vesicle"/>
    <property type="evidence" value="ECO:0007669"/>
    <property type="project" value="TreeGrafter"/>
</dbReference>
<comment type="catalytic activity">
    <reaction evidence="1 13">
        <text>Random hydrolysis of (1-&gt;4)-linkages between N-acetyl-beta-D-glucosamine and D-glucuronate residues in hyaluronate.</text>
        <dbReference type="EC" id="3.2.1.35"/>
    </reaction>
</comment>
<evidence type="ECO:0000313" key="15">
    <source>
        <dbReference type="Proteomes" id="UP000193380"/>
    </source>
</evidence>
<dbReference type="AlphaFoldDB" id="A0A060XI01"/>
<evidence type="ECO:0000256" key="7">
    <source>
        <dbReference type="ARBA" id="ARBA00022729"/>
    </source>
</evidence>
<dbReference type="InterPro" id="IPR017853">
    <property type="entry name" value="GH"/>
</dbReference>
<evidence type="ECO:0000256" key="1">
    <source>
        <dbReference type="ARBA" id="ARBA00000251"/>
    </source>
</evidence>
<keyword evidence="5" id="KW-0964">Secreted</keyword>
<keyword evidence="10" id="KW-0325">Glycoprotein</keyword>
<reference evidence="14" key="1">
    <citation type="journal article" date="2014" name="Nat. Commun.">
        <title>The rainbow trout genome provides novel insights into evolution after whole-genome duplication in vertebrates.</title>
        <authorList>
            <person name="Berthelot C."/>
            <person name="Brunet F."/>
            <person name="Chalopin D."/>
            <person name="Juanchich A."/>
            <person name="Bernard M."/>
            <person name="Noel B."/>
            <person name="Bento P."/>
            <person name="Da Silva C."/>
            <person name="Labadie K."/>
            <person name="Alberti A."/>
            <person name="Aury J.M."/>
            <person name="Louis A."/>
            <person name="Dehais P."/>
            <person name="Bardou P."/>
            <person name="Montfort J."/>
            <person name="Klopp C."/>
            <person name="Cabau C."/>
            <person name="Gaspin C."/>
            <person name="Thorgaard G.H."/>
            <person name="Boussaha M."/>
            <person name="Quillet E."/>
            <person name="Guyomard R."/>
            <person name="Galiana D."/>
            <person name="Bobe J."/>
            <person name="Volff J.N."/>
            <person name="Genet C."/>
            <person name="Wincker P."/>
            <person name="Jaillon O."/>
            <person name="Roest Crollius H."/>
            <person name="Guiguen Y."/>
        </authorList>
    </citation>
    <scope>NUCLEOTIDE SEQUENCE [LARGE SCALE GENOMIC DNA]</scope>
</reference>
<dbReference type="PaxDb" id="8022-A0A060XI01"/>
<evidence type="ECO:0000256" key="2">
    <source>
        <dbReference type="ARBA" id="ARBA00004371"/>
    </source>
</evidence>
<accession>A0A060XI01</accession>
<dbReference type="GO" id="GO:0005764">
    <property type="term" value="C:lysosome"/>
    <property type="evidence" value="ECO:0007669"/>
    <property type="project" value="UniProtKB-SubCell"/>
</dbReference>
<dbReference type="FunFam" id="3.20.20.70:FF:000065">
    <property type="entry name" value="Hyaluronidase"/>
    <property type="match status" value="1"/>
</dbReference>
<evidence type="ECO:0000256" key="11">
    <source>
        <dbReference type="ARBA" id="ARBA00023228"/>
    </source>
</evidence>
<evidence type="ECO:0000256" key="5">
    <source>
        <dbReference type="ARBA" id="ARBA00022525"/>
    </source>
</evidence>
<dbReference type="EMBL" id="FR905380">
    <property type="protein sequence ID" value="CDQ78842.1"/>
    <property type="molecule type" value="Genomic_DNA"/>
</dbReference>
<evidence type="ECO:0000313" key="14">
    <source>
        <dbReference type="EMBL" id="CDQ78842.1"/>
    </source>
</evidence>
<evidence type="ECO:0000256" key="9">
    <source>
        <dbReference type="ARBA" id="ARBA00023157"/>
    </source>
</evidence>
<dbReference type="Pfam" id="PF01630">
    <property type="entry name" value="Glyco_hydro_56"/>
    <property type="match status" value="1"/>
</dbReference>
<gene>
    <name evidence="14" type="ORF">GSONMT00046999001</name>
</gene>
<keyword evidence="12 13" id="KW-0326">Glycosidase</keyword>
<dbReference type="EC" id="3.2.1.35" evidence="13"/>